<dbReference type="InterPro" id="IPR052935">
    <property type="entry name" value="Mg2+_PAP"/>
</dbReference>
<protein>
    <submittedName>
        <fullName evidence="2">DUF2183 domain-containing protein</fullName>
    </submittedName>
</protein>
<dbReference type="EMBL" id="CP041616">
    <property type="protein sequence ID" value="QDO87215.1"/>
    <property type="molecule type" value="Genomic_DNA"/>
</dbReference>
<evidence type="ECO:0000259" key="1">
    <source>
        <dbReference type="Pfam" id="PF09949"/>
    </source>
</evidence>
<dbReference type="Proteomes" id="UP000315395">
    <property type="component" value="Chromosome"/>
</dbReference>
<keyword evidence="3" id="KW-1185">Reference proteome</keyword>
<feature type="domain" description="Phosphatidate phosphatase APP1 catalytic" evidence="1">
    <location>
        <begin position="163"/>
        <end position="313"/>
    </location>
</feature>
<dbReference type="Pfam" id="PF09949">
    <property type="entry name" value="APP1_cat"/>
    <property type="match status" value="1"/>
</dbReference>
<name>A0A516G6U1_9MICO</name>
<proteinExistence type="predicted"/>
<evidence type="ECO:0000313" key="3">
    <source>
        <dbReference type="Proteomes" id="UP000315395"/>
    </source>
</evidence>
<evidence type="ECO:0000313" key="2">
    <source>
        <dbReference type="EMBL" id="QDO87215.1"/>
    </source>
</evidence>
<gene>
    <name evidence="2" type="ORF">FNH13_01805</name>
</gene>
<accession>A0A516G6U1</accession>
<dbReference type="RefSeq" id="WP_143781873.1">
    <property type="nucleotide sequence ID" value="NZ_CP041616.1"/>
</dbReference>
<sequence>MARPHIAAVLEDVIFRRVEGVLRRRGWQERVTGYTGYGTPEHARLLARVLLKRAVPREAGSTWDDLPESPDPGGSAVEQAAEALTKAVRGWRNFLTAPALNAPVTVQLGEVEIDTAVDRGGYLDLEVRGHGLQPGWHEGIVRSANGDTVEVPVWIMDPSVGTGLVCDIDDTVMVTHLPRLMIAAWNTFFLDELARKAVSGMAPLLRSIVAEKPGTPVFYLSTGAWNTAPTLARFLRRHNYPQGPLLLTDWGATNTGWFRSGQQHKINELHRLLRDLPGMRWILVGDDGQHDPTIYGDFAKQHPDAVEAVLIRQLTTAEQVLSHGLPIANDELLGKDYSGVPMLRAPDGYLLHRILVQSRQVLRRLDPAAVGHA</sequence>
<dbReference type="OrthoDB" id="9789875at2"/>
<dbReference type="GO" id="GO:0008195">
    <property type="term" value="F:phosphatidate phosphatase activity"/>
    <property type="evidence" value="ECO:0007669"/>
    <property type="project" value="InterPro"/>
</dbReference>
<dbReference type="PANTHER" id="PTHR28208:SF3">
    <property type="entry name" value="PHOSPHATIDATE PHOSPHATASE APP1"/>
    <property type="match status" value="1"/>
</dbReference>
<dbReference type="AlphaFoldDB" id="A0A516G6U1"/>
<dbReference type="InterPro" id="IPR019236">
    <property type="entry name" value="APP1_cat"/>
</dbReference>
<dbReference type="KEGG" id="orz:FNH13_01805"/>
<dbReference type="PANTHER" id="PTHR28208">
    <property type="entry name" value="PHOSPHATIDATE PHOSPHATASE APP1"/>
    <property type="match status" value="1"/>
</dbReference>
<reference evidence="2 3" key="1">
    <citation type="submission" date="2019-07" db="EMBL/GenBank/DDBJ databases">
        <title>complete genome sequencing of Ornithinimicrobium sp. H23M54.</title>
        <authorList>
            <person name="Bae J.-W."/>
            <person name="Lee S.-Y."/>
        </authorList>
    </citation>
    <scope>NUCLEOTIDE SEQUENCE [LARGE SCALE GENOMIC DNA]</scope>
    <source>
        <strain evidence="2 3">H23M54</strain>
    </source>
</reference>
<organism evidence="2 3">
    <name type="scientific">Ornithinimicrobium ciconiae</name>
    <dbReference type="NCBI Taxonomy" id="2594265"/>
    <lineage>
        <taxon>Bacteria</taxon>
        <taxon>Bacillati</taxon>
        <taxon>Actinomycetota</taxon>
        <taxon>Actinomycetes</taxon>
        <taxon>Micrococcales</taxon>
        <taxon>Ornithinimicrobiaceae</taxon>
        <taxon>Ornithinimicrobium</taxon>
    </lineage>
</organism>